<name>A0ACA9PV36_9GLOM</name>
<sequence length="135" mass="14905">IENLENNLQKGPYGRCVYESDNDVVDNQVVNLEFANGSTANITMIAYTEAITERKKEILVPTDILGVKDLSGHAGGDMALMRAFVYSINGASLGITNNSNNLYIKTGIQQALEHSRKTGETVRIQDYKTMKGIEY</sequence>
<accession>A0ACA9PV36</accession>
<reference evidence="1" key="1">
    <citation type="submission" date="2021-06" db="EMBL/GenBank/DDBJ databases">
        <authorList>
            <person name="Kallberg Y."/>
            <person name="Tangrot J."/>
            <person name="Rosling A."/>
        </authorList>
    </citation>
    <scope>NUCLEOTIDE SEQUENCE</scope>
    <source>
        <strain evidence="1">MA461A</strain>
    </source>
</reference>
<dbReference type="EMBL" id="CAJVQC010023850">
    <property type="protein sequence ID" value="CAG8724158.1"/>
    <property type="molecule type" value="Genomic_DNA"/>
</dbReference>
<dbReference type="Proteomes" id="UP000789920">
    <property type="component" value="Unassembled WGS sequence"/>
</dbReference>
<proteinExistence type="predicted"/>
<keyword evidence="2" id="KW-1185">Reference proteome</keyword>
<organism evidence="1 2">
    <name type="scientific">Racocetra persica</name>
    <dbReference type="NCBI Taxonomy" id="160502"/>
    <lineage>
        <taxon>Eukaryota</taxon>
        <taxon>Fungi</taxon>
        <taxon>Fungi incertae sedis</taxon>
        <taxon>Mucoromycota</taxon>
        <taxon>Glomeromycotina</taxon>
        <taxon>Glomeromycetes</taxon>
        <taxon>Diversisporales</taxon>
        <taxon>Gigasporaceae</taxon>
        <taxon>Racocetra</taxon>
    </lineage>
</organism>
<gene>
    <name evidence="1" type="ORF">RPERSI_LOCUS11555</name>
</gene>
<feature type="non-terminal residue" evidence="1">
    <location>
        <position position="1"/>
    </location>
</feature>
<protein>
    <submittedName>
        <fullName evidence="1">14551_t:CDS:1</fullName>
    </submittedName>
</protein>
<evidence type="ECO:0000313" key="2">
    <source>
        <dbReference type="Proteomes" id="UP000789920"/>
    </source>
</evidence>
<evidence type="ECO:0000313" key="1">
    <source>
        <dbReference type="EMBL" id="CAG8724158.1"/>
    </source>
</evidence>
<comment type="caution">
    <text evidence="1">The sequence shown here is derived from an EMBL/GenBank/DDBJ whole genome shotgun (WGS) entry which is preliminary data.</text>
</comment>